<protein>
    <submittedName>
        <fullName evidence="7">Follistatin-like domain-containing protein</fullName>
    </submittedName>
</protein>
<keyword evidence="1" id="KW-0646">Protease inhibitor</keyword>
<dbReference type="PANTHER" id="PTHR23259">
    <property type="entry name" value="RIDDLE"/>
    <property type="match status" value="1"/>
</dbReference>
<sequence>MSNGMNVEVVKEPAQIHSLCAPKTASLANVFVLKIMFVKMEYALILCSVLCMIHLLTTPKIVQIRMKFGKHAVGVKELKRLHWYYKKLNSTQNTDPPCPPHEKFVACGTACEPSCDTPSPKSCTEKCILNVCQCKTGFVRNSNGDCIKEFECGLSQEITCANVDCISGMVCIMEQVQCNKTHCPAKPTCVPPGKTCAETTCPVNTTCQNIQCFAPPCNAICVPNDEGNDTFIPSKCATMRCMANTVCAEVDGNAQCIPILSDPVPKDCATMLCVANSVCKLVNGTAQCVPIEEDGDVPPECAAMLCVANSVCKKINGVAQCIPIQNNNSTLLDICAVTECVTGTKCEVDQNGKAVCRPI</sequence>
<evidence type="ECO:0000256" key="4">
    <source>
        <dbReference type="SAM" id="Phobius"/>
    </source>
</evidence>
<evidence type="ECO:0000256" key="1">
    <source>
        <dbReference type="ARBA" id="ARBA00022690"/>
    </source>
</evidence>
<evidence type="ECO:0000313" key="7">
    <source>
        <dbReference type="WBParaSite" id="ACRNAN_scaffold168.g14019.t5"/>
    </source>
</evidence>
<dbReference type="InterPro" id="IPR051368">
    <property type="entry name" value="SerProtInhib-TIL_Domain"/>
</dbReference>
<dbReference type="WBParaSite" id="ACRNAN_scaffold168.g14019.t5">
    <property type="protein sequence ID" value="ACRNAN_scaffold168.g14019.t5"/>
    <property type="gene ID" value="ACRNAN_scaffold168.g14019"/>
</dbReference>
<evidence type="ECO:0000256" key="2">
    <source>
        <dbReference type="ARBA" id="ARBA00022900"/>
    </source>
</evidence>
<dbReference type="Gene3D" id="2.10.25.10">
    <property type="entry name" value="Laminin"/>
    <property type="match status" value="1"/>
</dbReference>
<name>A0A914D2A8_9BILA</name>
<feature type="domain" description="Follistatin-like" evidence="5">
    <location>
        <begin position="334"/>
        <end position="357"/>
    </location>
</feature>
<reference evidence="7" key="1">
    <citation type="submission" date="2022-11" db="UniProtKB">
        <authorList>
            <consortium name="WormBaseParasite"/>
        </authorList>
    </citation>
    <scope>IDENTIFICATION</scope>
</reference>
<feature type="domain" description="Follistatin-like" evidence="5">
    <location>
        <begin position="267"/>
        <end position="289"/>
    </location>
</feature>
<dbReference type="SMART" id="SM00274">
    <property type="entry name" value="FOLN"/>
    <property type="match status" value="6"/>
</dbReference>
<dbReference type="GO" id="GO:0004867">
    <property type="term" value="F:serine-type endopeptidase inhibitor activity"/>
    <property type="evidence" value="ECO:0007669"/>
    <property type="project" value="UniProtKB-KW"/>
</dbReference>
<organism evidence="6 7">
    <name type="scientific">Acrobeloides nanus</name>
    <dbReference type="NCBI Taxonomy" id="290746"/>
    <lineage>
        <taxon>Eukaryota</taxon>
        <taxon>Metazoa</taxon>
        <taxon>Ecdysozoa</taxon>
        <taxon>Nematoda</taxon>
        <taxon>Chromadorea</taxon>
        <taxon>Rhabditida</taxon>
        <taxon>Tylenchina</taxon>
        <taxon>Cephalobomorpha</taxon>
        <taxon>Cephaloboidea</taxon>
        <taxon>Cephalobidae</taxon>
        <taxon>Acrobeloides</taxon>
    </lineage>
</organism>
<keyword evidence="4" id="KW-0812">Transmembrane</keyword>
<accession>A0A914D2A8</accession>
<dbReference type="SUPFAM" id="SSF57567">
    <property type="entry name" value="Serine protease inhibitors"/>
    <property type="match status" value="1"/>
</dbReference>
<keyword evidence="6" id="KW-1185">Reference proteome</keyword>
<feature type="domain" description="Follistatin-like" evidence="5">
    <location>
        <begin position="235"/>
        <end position="257"/>
    </location>
</feature>
<dbReference type="InterPro" id="IPR002919">
    <property type="entry name" value="TIL_dom"/>
</dbReference>
<proteinExistence type="predicted"/>
<keyword evidence="4" id="KW-0472">Membrane</keyword>
<dbReference type="InterPro" id="IPR036084">
    <property type="entry name" value="Ser_inhib-like_sf"/>
</dbReference>
<dbReference type="Proteomes" id="UP000887540">
    <property type="component" value="Unplaced"/>
</dbReference>
<keyword evidence="3" id="KW-1015">Disulfide bond</keyword>
<dbReference type="Pfam" id="PF01826">
    <property type="entry name" value="TIL"/>
    <property type="match status" value="1"/>
</dbReference>
<feature type="domain" description="Follistatin-like" evidence="5">
    <location>
        <begin position="159"/>
        <end position="184"/>
    </location>
</feature>
<evidence type="ECO:0000313" key="6">
    <source>
        <dbReference type="Proteomes" id="UP000887540"/>
    </source>
</evidence>
<dbReference type="PANTHER" id="PTHR23259:SF70">
    <property type="entry name" value="ACCESSORY GLAND PROTEIN ACP62F-RELATED"/>
    <property type="match status" value="1"/>
</dbReference>
<evidence type="ECO:0000259" key="5">
    <source>
        <dbReference type="SMART" id="SM00274"/>
    </source>
</evidence>
<keyword evidence="2" id="KW-0722">Serine protease inhibitor</keyword>
<keyword evidence="4" id="KW-1133">Transmembrane helix</keyword>
<feature type="domain" description="Follistatin-like" evidence="5">
    <location>
        <begin position="195"/>
        <end position="218"/>
    </location>
</feature>
<dbReference type="AlphaFoldDB" id="A0A914D2A8"/>
<feature type="domain" description="Follistatin-like" evidence="5">
    <location>
        <begin position="300"/>
        <end position="322"/>
    </location>
</feature>
<feature type="transmembrane region" description="Helical" evidence="4">
    <location>
        <begin position="42"/>
        <end position="62"/>
    </location>
</feature>
<dbReference type="CDD" id="cd19941">
    <property type="entry name" value="TIL"/>
    <property type="match status" value="1"/>
</dbReference>
<evidence type="ECO:0000256" key="3">
    <source>
        <dbReference type="ARBA" id="ARBA00023157"/>
    </source>
</evidence>
<dbReference type="InterPro" id="IPR003645">
    <property type="entry name" value="Fol_N"/>
</dbReference>